<protein>
    <submittedName>
        <fullName evidence="2">Monocarboxylate transporter 12-B-like protein</fullName>
    </submittedName>
</protein>
<dbReference type="AlphaFoldDB" id="A0A443S0M7"/>
<dbReference type="SUPFAM" id="SSF103473">
    <property type="entry name" value="MFS general substrate transporter"/>
    <property type="match status" value="1"/>
</dbReference>
<proteinExistence type="predicted"/>
<keyword evidence="1" id="KW-0472">Membrane</keyword>
<feature type="transmembrane region" description="Helical" evidence="1">
    <location>
        <begin position="18"/>
        <end position="42"/>
    </location>
</feature>
<accession>A0A443S0M7</accession>
<evidence type="ECO:0000256" key="1">
    <source>
        <dbReference type="SAM" id="Phobius"/>
    </source>
</evidence>
<dbReference type="VEuPathDB" id="VectorBase:LDEU010942"/>
<dbReference type="InterPro" id="IPR050327">
    <property type="entry name" value="Proton-linked_MCT"/>
</dbReference>
<dbReference type="STRING" id="299467.A0A443S0M7"/>
<dbReference type="Proteomes" id="UP000288716">
    <property type="component" value="Unassembled WGS sequence"/>
</dbReference>
<gene>
    <name evidence="2" type="ORF">B4U80_06789</name>
</gene>
<feature type="transmembrane region" description="Helical" evidence="1">
    <location>
        <begin position="107"/>
        <end position="127"/>
    </location>
</feature>
<keyword evidence="1" id="KW-0812">Transmembrane</keyword>
<keyword evidence="3" id="KW-1185">Reference proteome</keyword>
<dbReference type="InterPro" id="IPR036259">
    <property type="entry name" value="MFS_trans_sf"/>
</dbReference>
<sequence>MNNLFIKNLILKNHSFNLISVLIGSLSTTVTLFLSPIVVAICRRKSIRLMAILGGLITALGCLFTSFATQFHQLFFSYGLVVAIGVSMIRDSSVIMIGQYFKRRREFVEIFVLSGSGLGIALMPLFLSCLIRPASLYHPQRRAILHIKSLQKRSRLKAHKKVSSSASTATSVDAGIEKPSYFDFSVMKSKTIQILICGTCISNFGISAPLFL</sequence>
<dbReference type="OrthoDB" id="6511608at2759"/>
<organism evidence="2 3">
    <name type="scientific">Leptotrombidium deliense</name>
    <dbReference type="NCBI Taxonomy" id="299467"/>
    <lineage>
        <taxon>Eukaryota</taxon>
        <taxon>Metazoa</taxon>
        <taxon>Ecdysozoa</taxon>
        <taxon>Arthropoda</taxon>
        <taxon>Chelicerata</taxon>
        <taxon>Arachnida</taxon>
        <taxon>Acari</taxon>
        <taxon>Acariformes</taxon>
        <taxon>Trombidiformes</taxon>
        <taxon>Prostigmata</taxon>
        <taxon>Anystina</taxon>
        <taxon>Parasitengona</taxon>
        <taxon>Trombiculoidea</taxon>
        <taxon>Trombiculidae</taxon>
        <taxon>Leptotrombidium</taxon>
    </lineage>
</organism>
<feature type="transmembrane region" description="Helical" evidence="1">
    <location>
        <begin position="75"/>
        <end position="95"/>
    </location>
</feature>
<feature type="non-terminal residue" evidence="2">
    <location>
        <position position="212"/>
    </location>
</feature>
<evidence type="ECO:0000313" key="3">
    <source>
        <dbReference type="Proteomes" id="UP000288716"/>
    </source>
</evidence>
<feature type="transmembrane region" description="Helical" evidence="1">
    <location>
        <begin position="49"/>
        <end position="69"/>
    </location>
</feature>
<evidence type="ECO:0000313" key="2">
    <source>
        <dbReference type="EMBL" id="RWS21098.1"/>
    </source>
</evidence>
<dbReference type="PANTHER" id="PTHR11360">
    <property type="entry name" value="MONOCARBOXYLATE TRANSPORTER"/>
    <property type="match status" value="1"/>
</dbReference>
<dbReference type="EMBL" id="NCKV01013710">
    <property type="protein sequence ID" value="RWS21098.1"/>
    <property type="molecule type" value="Genomic_DNA"/>
</dbReference>
<comment type="caution">
    <text evidence="2">The sequence shown here is derived from an EMBL/GenBank/DDBJ whole genome shotgun (WGS) entry which is preliminary data.</text>
</comment>
<reference evidence="2 3" key="1">
    <citation type="journal article" date="2018" name="Gigascience">
        <title>Genomes of trombidid mites reveal novel predicted allergens and laterally-transferred genes associated with secondary metabolism.</title>
        <authorList>
            <person name="Dong X."/>
            <person name="Chaisiri K."/>
            <person name="Xia D."/>
            <person name="Armstrong S.D."/>
            <person name="Fang Y."/>
            <person name="Donnelly M.J."/>
            <person name="Kadowaki T."/>
            <person name="McGarry J.W."/>
            <person name="Darby A.C."/>
            <person name="Makepeace B.L."/>
        </authorList>
    </citation>
    <scope>NUCLEOTIDE SEQUENCE [LARGE SCALE GENOMIC DNA]</scope>
    <source>
        <strain evidence="2">UoL-UT</strain>
    </source>
</reference>
<name>A0A443S0M7_9ACAR</name>
<keyword evidence="1" id="KW-1133">Transmembrane helix</keyword>
<dbReference type="PANTHER" id="PTHR11360:SF251">
    <property type="entry name" value="MAJOR FACILITATOR SUPERFAMILY (MFS) PROFILE DOMAIN-CONTAINING PROTEIN"/>
    <property type="match status" value="1"/>
</dbReference>
<dbReference type="Gene3D" id="1.20.1250.20">
    <property type="entry name" value="MFS general substrate transporter like domains"/>
    <property type="match status" value="1"/>
</dbReference>